<keyword evidence="3" id="KW-1185">Reference proteome</keyword>
<dbReference type="Proteomes" id="UP000825935">
    <property type="component" value="Chromosome 15"/>
</dbReference>
<dbReference type="AlphaFoldDB" id="A0A8T2T148"/>
<gene>
    <name evidence="2" type="ORF">KP509_15G012400</name>
</gene>
<proteinExistence type="predicted"/>
<feature type="compositionally biased region" description="Polar residues" evidence="1">
    <location>
        <begin position="34"/>
        <end position="43"/>
    </location>
</feature>
<accession>A0A8T2T148</accession>
<evidence type="ECO:0000313" key="3">
    <source>
        <dbReference type="Proteomes" id="UP000825935"/>
    </source>
</evidence>
<feature type="region of interest" description="Disordered" evidence="1">
    <location>
        <begin position="25"/>
        <end position="63"/>
    </location>
</feature>
<protein>
    <submittedName>
        <fullName evidence="2">Uncharacterized protein</fullName>
    </submittedName>
</protein>
<organism evidence="2 3">
    <name type="scientific">Ceratopteris richardii</name>
    <name type="common">Triangle waterfern</name>
    <dbReference type="NCBI Taxonomy" id="49495"/>
    <lineage>
        <taxon>Eukaryota</taxon>
        <taxon>Viridiplantae</taxon>
        <taxon>Streptophyta</taxon>
        <taxon>Embryophyta</taxon>
        <taxon>Tracheophyta</taxon>
        <taxon>Polypodiopsida</taxon>
        <taxon>Polypodiidae</taxon>
        <taxon>Polypodiales</taxon>
        <taxon>Pteridineae</taxon>
        <taxon>Pteridaceae</taxon>
        <taxon>Parkerioideae</taxon>
        <taxon>Ceratopteris</taxon>
    </lineage>
</organism>
<evidence type="ECO:0000256" key="1">
    <source>
        <dbReference type="SAM" id="MobiDB-lite"/>
    </source>
</evidence>
<evidence type="ECO:0000313" key="2">
    <source>
        <dbReference type="EMBL" id="KAH7404145.1"/>
    </source>
</evidence>
<comment type="caution">
    <text evidence="2">The sequence shown here is derived from an EMBL/GenBank/DDBJ whole genome shotgun (WGS) entry which is preliminary data.</text>
</comment>
<name>A0A8T2T148_CERRI</name>
<sequence length="166" mass="19148">MANDGEIRIEFPEPREHVSQVIQQETGFNVEIGQPSQGQSDQPTGEGEHDQASTVKTKHNRTVHDAEARKLAQFMEKEIFDTPMGMPDLMVQKVQRTAQHFARQLLERTTYRKLTRGARRTLPRISKMRREEATGCNLELPPSMYTDWEELLRDEMNQEQSAPSEP</sequence>
<reference evidence="2" key="1">
    <citation type="submission" date="2021-08" db="EMBL/GenBank/DDBJ databases">
        <title>WGS assembly of Ceratopteris richardii.</title>
        <authorList>
            <person name="Marchant D.B."/>
            <person name="Chen G."/>
            <person name="Jenkins J."/>
            <person name="Shu S."/>
            <person name="Leebens-Mack J."/>
            <person name="Grimwood J."/>
            <person name="Schmutz J."/>
            <person name="Soltis P."/>
            <person name="Soltis D."/>
            <person name="Chen Z.-H."/>
        </authorList>
    </citation>
    <scope>NUCLEOTIDE SEQUENCE</scope>
    <source>
        <strain evidence="2">Whitten #5841</strain>
        <tissue evidence="2">Leaf</tissue>
    </source>
</reference>
<dbReference type="EMBL" id="CM035420">
    <property type="protein sequence ID" value="KAH7404145.1"/>
    <property type="molecule type" value="Genomic_DNA"/>
</dbReference>